<dbReference type="Proteomes" id="UP000503017">
    <property type="component" value="Chromosome"/>
</dbReference>
<evidence type="ECO:0000313" key="2">
    <source>
        <dbReference type="EMBL" id="QKD04911.1"/>
    </source>
</evidence>
<dbReference type="PANTHER" id="PTHR35561">
    <property type="entry name" value="RNA 2',3'-CYCLIC PHOSPHODIESTERASE"/>
    <property type="match status" value="1"/>
</dbReference>
<keyword evidence="1" id="KW-0378">Hydrolase</keyword>
<keyword evidence="2" id="KW-0436">Ligase</keyword>
<dbReference type="Gene3D" id="3.90.1140.10">
    <property type="entry name" value="Cyclic phosphodiesterase"/>
    <property type="match status" value="1"/>
</dbReference>
<dbReference type="Pfam" id="PF13563">
    <property type="entry name" value="2_5_RNA_ligase2"/>
    <property type="match status" value="1"/>
</dbReference>
<evidence type="ECO:0000256" key="1">
    <source>
        <dbReference type="ARBA" id="ARBA00022801"/>
    </source>
</evidence>
<name>A0A6M7X0H2_RHILI</name>
<gene>
    <name evidence="2" type="ORF">EB235_28330</name>
</gene>
<dbReference type="SUPFAM" id="SSF55144">
    <property type="entry name" value="LigT-like"/>
    <property type="match status" value="1"/>
</dbReference>
<protein>
    <submittedName>
        <fullName evidence="2">2'-5' RNA ligase</fullName>
    </submittedName>
</protein>
<reference evidence="2 3" key="1">
    <citation type="submission" date="2018-10" db="EMBL/GenBank/DDBJ databases">
        <authorList>
            <person name="Perry B.J."/>
            <person name="Sullivan J.T."/>
            <person name="Murphy R.J.T."/>
            <person name="Ramsay J.P."/>
            <person name="Ronson C.W."/>
        </authorList>
    </citation>
    <scope>NUCLEOTIDE SEQUENCE [LARGE SCALE GENOMIC DNA]</scope>
    <source>
        <strain evidence="2 3">R88b</strain>
    </source>
</reference>
<dbReference type="EMBL" id="CP033367">
    <property type="protein sequence ID" value="QKD04911.1"/>
    <property type="molecule type" value="Genomic_DNA"/>
</dbReference>
<sequence length="207" mass="23160">MNELPTYGIGKNGQAHFHWDSPNAAREPHLFYEFLVEDPVNAMLRCKAEHYNQELGLRGRLTPTNQMHISLIGLGDGKPEAVVDMARHVGLLIHAKPFEVCFDRLSAFGGGALVLRSGDHSPALQAFWRKLSAVIDDSPLKPFVTSSLEPHVTLLRDRRGVPKVREQIVEPMSWTVRSFALIRSYQGEYECPAIWQLSGQDDSLAGM</sequence>
<dbReference type="AlphaFoldDB" id="A0A6M7X0H2"/>
<evidence type="ECO:0000313" key="3">
    <source>
        <dbReference type="Proteomes" id="UP000503017"/>
    </source>
</evidence>
<dbReference type="GO" id="GO:0004113">
    <property type="term" value="F:2',3'-cyclic-nucleotide 3'-phosphodiesterase activity"/>
    <property type="evidence" value="ECO:0007669"/>
    <property type="project" value="InterPro"/>
</dbReference>
<organism evidence="2 3">
    <name type="scientific">Mesorhizobium loti R88b</name>
    <dbReference type="NCBI Taxonomy" id="935548"/>
    <lineage>
        <taxon>Bacteria</taxon>
        <taxon>Pseudomonadati</taxon>
        <taxon>Pseudomonadota</taxon>
        <taxon>Alphaproteobacteria</taxon>
        <taxon>Hyphomicrobiales</taxon>
        <taxon>Phyllobacteriaceae</taxon>
        <taxon>Mesorhizobium</taxon>
    </lineage>
</organism>
<dbReference type="InterPro" id="IPR004175">
    <property type="entry name" value="RNA_CPDase"/>
</dbReference>
<dbReference type="GO" id="GO:0016874">
    <property type="term" value="F:ligase activity"/>
    <property type="evidence" value="ECO:0007669"/>
    <property type="project" value="UniProtKB-KW"/>
</dbReference>
<dbReference type="PANTHER" id="PTHR35561:SF1">
    <property type="entry name" value="RNA 2',3'-CYCLIC PHOSPHODIESTERASE"/>
    <property type="match status" value="1"/>
</dbReference>
<dbReference type="GO" id="GO:0008664">
    <property type="term" value="F:RNA 2',3'-cyclic 3'-phosphodiesterase activity"/>
    <property type="evidence" value="ECO:0007669"/>
    <property type="project" value="InterPro"/>
</dbReference>
<dbReference type="RefSeq" id="WP_027034150.1">
    <property type="nucleotide sequence ID" value="NZ_CP033367.1"/>
</dbReference>
<accession>A0A6M7X0H2</accession>
<dbReference type="InterPro" id="IPR009097">
    <property type="entry name" value="Cyclic_Pdiesterase"/>
</dbReference>
<proteinExistence type="predicted"/>